<gene>
    <name evidence="2" type="ORF">N7532_008817</name>
</gene>
<dbReference type="EMBL" id="JAPQKI010000009">
    <property type="protein sequence ID" value="KAJ5090133.1"/>
    <property type="molecule type" value="Genomic_DNA"/>
</dbReference>
<feature type="compositionally biased region" description="Polar residues" evidence="1">
    <location>
        <begin position="1"/>
        <end position="16"/>
    </location>
</feature>
<proteinExistence type="predicted"/>
<name>A0A9W9K209_9EURO</name>
<sequence length="175" mass="19749">SYENPTRWASPSSPFYTSKPRPIHQYRDNLKRGPKCPINILKLSSPLLPPSGRPNLHLPIERLGLKSQNTTSGSHPNKTRAILNDSKTDIDVEIYNPLNAPVITLTRCFIEPSKKDELYQAFAIGHLGLKSYTARFATSGAWRADLEDCEDGDFMLFSVWNSVEVILVLLRLRRG</sequence>
<feature type="region of interest" description="Disordered" evidence="1">
    <location>
        <begin position="1"/>
        <end position="22"/>
    </location>
</feature>
<accession>A0A9W9K209</accession>
<dbReference type="RefSeq" id="XP_056472115.1">
    <property type="nucleotide sequence ID" value="XM_056621309.1"/>
</dbReference>
<comment type="caution">
    <text evidence="2">The sequence shown here is derived from an EMBL/GenBank/DDBJ whole genome shotgun (WGS) entry which is preliminary data.</text>
</comment>
<evidence type="ECO:0000313" key="3">
    <source>
        <dbReference type="Proteomes" id="UP001149074"/>
    </source>
</evidence>
<organism evidence="2 3">
    <name type="scientific">Penicillium argentinense</name>
    <dbReference type="NCBI Taxonomy" id="1131581"/>
    <lineage>
        <taxon>Eukaryota</taxon>
        <taxon>Fungi</taxon>
        <taxon>Dikarya</taxon>
        <taxon>Ascomycota</taxon>
        <taxon>Pezizomycotina</taxon>
        <taxon>Eurotiomycetes</taxon>
        <taxon>Eurotiomycetidae</taxon>
        <taxon>Eurotiales</taxon>
        <taxon>Aspergillaceae</taxon>
        <taxon>Penicillium</taxon>
    </lineage>
</organism>
<dbReference type="AlphaFoldDB" id="A0A9W9K209"/>
<reference evidence="2" key="1">
    <citation type="submission" date="2022-11" db="EMBL/GenBank/DDBJ databases">
        <authorList>
            <person name="Petersen C."/>
        </authorList>
    </citation>
    <scope>NUCLEOTIDE SEQUENCE</scope>
    <source>
        <strain evidence="2">IBT 30761</strain>
    </source>
</reference>
<dbReference type="Proteomes" id="UP001149074">
    <property type="component" value="Unassembled WGS sequence"/>
</dbReference>
<evidence type="ECO:0000313" key="2">
    <source>
        <dbReference type="EMBL" id="KAJ5090133.1"/>
    </source>
</evidence>
<keyword evidence="3" id="KW-1185">Reference proteome</keyword>
<protein>
    <submittedName>
        <fullName evidence="2">Uncharacterized protein</fullName>
    </submittedName>
</protein>
<evidence type="ECO:0000256" key="1">
    <source>
        <dbReference type="SAM" id="MobiDB-lite"/>
    </source>
</evidence>
<dbReference type="OrthoDB" id="3542212at2759"/>
<dbReference type="GeneID" id="81360288"/>
<reference evidence="2" key="2">
    <citation type="journal article" date="2023" name="IMA Fungus">
        <title>Comparative genomic study of the Penicillium genus elucidates a diverse pangenome and 15 lateral gene transfer events.</title>
        <authorList>
            <person name="Petersen C."/>
            <person name="Sorensen T."/>
            <person name="Nielsen M.R."/>
            <person name="Sondergaard T.E."/>
            <person name="Sorensen J.L."/>
            <person name="Fitzpatrick D.A."/>
            <person name="Frisvad J.C."/>
            <person name="Nielsen K.L."/>
        </authorList>
    </citation>
    <scope>NUCLEOTIDE SEQUENCE</scope>
    <source>
        <strain evidence="2">IBT 30761</strain>
    </source>
</reference>
<feature type="non-terminal residue" evidence="2">
    <location>
        <position position="175"/>
    </location>
</feature>